<dbReference type="Proteomes" id="UP000239736">
    <property type="component" value="Unassembled WGS sequence"/>
</dbReference>
<feature type="chain" id="PRO_5015676484" evidence="2">
    <location>
        <begin position="24"/>
        <end position="389"/>
    </location>
</feature>
<dbReference type="InterPro" id="IPR011055">
    <property type="entry name" value="Dup_hybrid_motif"/>
</dbReference>
<gene>
    <name evidence="4" type="ORF">LV82_01007</name>
</gene>
<dbReference type="OrthoDB" id="9795421at2"/>
<feature type="signal peptide" evidence="2">
    <location>
        <begin position="1"/>
        <end position="23"/>
    </location>
</feature>
<feature type="compositionally biased region" description="Low complexity" evidence="1">
    <location>
        <begin position="216"/>
        <end position="235"/>
    </location>
</feature>
<name>A0A2S5JK10_9RHOB</name>
<evidence type="ECO:0000256" key="1">
    <source>
        <dbReference type="SAM" id="MobiDB-lite"/>
    </source>
</evidence>
<feature type="domain" description="LysM" evidence="3">
    <location>
        <begin position="169"/>
        <end position="213"/>
    </location>
</feature>
<dbReference type="Pfam" id="PF01551">
    <property type="entry name" value="Peptidase_M23"/>
    <property type="match status" value="1"/>
</dbReference>
<feature type="compositionally biased region" description="Basic and acidic residues" evidence="1">
    <location>
        <begin position="247"/>
        <end position="263"/>
    </location>
</feature>
<dbReference type="Gene3D" id="3.10.350.10">
    <property type="entry name" value="LysM domain"/>
    <property type="match status" value="2"/>
</dbReference>
<dbReference type="Pfam" id="PF01476">
    <property type="entry name" value="LysM"/>
    <property type="match status" value="2"/>
</dbReference>
<dbReference type="InterPro" id="IPR036779">
    <property type="entry name" value="LysM_dom_sf"/>
</dbReference>
<sequence>MTHPRQGTLLRAMALAGSVLALAACESDGNFDYDLRNFGSVGLDTTAAARAAQPRPQPDSRGVITYPNYQIAIARPGDTVATVANRIGISPGELARYNAIQPDTPLRTGEVLALPVRVPGELTTAPASGTGTGGRIDVTTIASSAIDRAEGQAGTAAQPSSAPLAPEPVRHRVARGETAYSIARLYNVPVKALADWNGLGPDLALREGQTLIIPVTTATPPAPTQVVTPPGTGSPTPVPPSATKPLPQEKTEPAAKPVEKPKQPDLGSQQTAASNARLAMPVQGKIIRGYSEKTKGIDIAAAAGTPVRAAEAGQVAVITKDTKEVTVIVLRHEGNLLTFYANVGDVKVKKGDRVSRGQVIATVANTDPAFLRFGVSEGANSVDPTPYLK</sequence>
<dbReference type="CDD" id="cd00118">
    <property type="entry name" value="LysM"/>
    <property type="match status" value="1"/>
</dbReference>
<feature type="region of interest" description="Disordered" evidence="1">
    <location>
        <begin position="216"/>
        <end position="274"/>
    </location>
</feature>
<dbReference type="EMBL" id="PRDS01000002">
    <property type="protein sequence ID" value="PPB81790.1"/>
    <property type="molecule type" value="Genomic_DNA"/>
</dbReference>
<dbReference type="PROSITE" id="PS51782">
    <property type="entry name" value="LYSM"/>
    <property type="match status" value="2"/>
</dbReference>
<dbReference type="PROSITE" id="PS51257">
    <property type="entry name" value="PROKAR_LIPOPROTEIN"/>
    <property type="match status" value="1"/>
</dbReference>
<keyword evidence="4" id="KW-0378">Hydrolase</keyword>
<organism evidence="4 5">
    <name type="scientific">Albidovulum inexpectatum</name>
    <dbReference type="NCBI Taxonomy" id="196587"/>
    <lineage>
        <taxon>Bacteria</taxon>
        <taxon>Pseudomonadati</taxon>
        <taxon>Pseudomonadota</taxon>
        <taxon>Alphaproteobacteria</taxon>
        <taxon>Rhodobacterales</taxon>
        <taxon>Paracoccaceae</taxon>
        <taxon>Albidovulum</taxon>
    </lineage>
</organism>
<dbReference type="RefSeq" id="WP_104069602.1">
    <property type="nucleotide sequence ID" value="NZ_PRDS01000002.1"/>
</dbReference>
<proteinExistence type="predicted"/>
<comment type="caution">
    <text evidence="4">The sequence shown here is derived from an EMBL/GenBank/DDBJ whole genome shotgun (WGS) entry which is preliminary data.</text>
</comment>
<evidence type="ECO:0000313" key="5">
    <source>
        <dbReference type="Proteomes" id="UP000239736"/>
    </source>
</evidence>
<dbReference type="GO" id="GO:0004222">
    <property type="term" value="F:metalloendopeptidase activity"/>
    <property type="evidence" value="ECO:0007669"/>
    <property type="project" value="TreeGrafter"/>
</dbReference>
<reference evidence="4 5" key="1">
    <citation type="submission" date="2018-01" db="EMBL/GenBank/DDBJ databases">
        <title>Genomic Encyclopedia of Archaeal and Bacterial Type Strains, Phase II (KMG-II): from individual species to whole genera.</title>
        <authorList>
            <person name="Goeker M."/>
        </authorList>
    </citation>
    <scope>NUCLEOTIDE SEQUENCE [LARGE SCALE GENOMIC DNA]</scope>
    <source>
        <strain evidence="4 5">DSM 12048</strain>
    </source>
</reference>
<accession>A0A2S5JK10</accession>
<evidence type="ECO:0000256" key="2">
    <source>
        <dbReference type="SAM" id="SignalP"/>
    </source>
</evidence>
<keyword evidence="2" id="KW-0732">Signal</keyword>
<dbReference type="InterPro" id="IPR050570">
    <property type="entry name" value="Cell_wall_metabolism_enzyme"/>
</dbReference>
<dbReference type="AlphaFoldDB" id="A0A2S5JK10"/>
<dbReference type="PANTHER" id="PTHR21666">
    <property type="entry name" value="PEPTIDASE-RELATED"/>
    <property type="match status" value="1"/>
</dbReference>
<dbReference type="SUPFAM" id="SSF51261">
    <property type="entry name" value="Duplicated hybrid motif"/>
    <property type="match status" value="1"/>
</dbReference>
<keyword evidence="5" id="KW-1185">Reference proteome</keyword>
<evidence type="ECO:0000313" key="4">
    <source>
        <dbReference type="EMBL" id="PPB81790.1"/>
    </source>
</evidence>
<feature type="domain" description="LysM" evidence="3">
    <location>
        <begin position="70"/>
        <end position="114"/>
    </location>
</feature>
<protein>
    <submittedName>
        <fullName evidence="4">Murein DD-endopeptidase MepM/ murein hydrolase activator NlpD</fullName>
    </submittedName>
</protein>
<dbReference type="InterPro" id="IPR018392">
    <property type="entry name" value="LysM"/>
</dbReference>
<dbReference type="SUPFAM" id="SSF54106">
    <property type="entry name" value="LysM domain"/>
    <property type="match status" value="2"/>
</dbReference>
<dbReference type="InterPro" id="IPR016047">
    <property type="entry name" value="M23ase_b-sheet_dom"/>
</dbReference>
<evidence type="ECO:0000259" key="3">
    <source>
        <dbReference type="PROSITE" id="PS51782"/>
    </source>
</evidence>
<dbReference type="CDD" id="cd12797">
    <property type="entry name" value="M23_peptidase"/>
    <property type="match status" value="1"/>
</dbReference>
<dbReference type="SMART" id="SM00257">
    <property type="entry name" value="LysM"/>
    <property type="match status" value="2"/>
</dbReference>
<dbReference type="PANTHER" id="PTHR21666:SF270">
    <property type="entry name" value="MUREIN HYDROLASE ACTIVATOR ENVC"/>
    <property type="match status" value="1"/>
</dbReference>
<dbReference type="Gene3D" id="2.70.70.10">
    <property type="entry name" value="Glucose Permease (Domain IIA)"/>
    <property type="match status" value="1"/>
</dbReference>